<protein>
    <submittedName>
        <fullName evidence="1">Uncharacterized protein</fullName>
    </submittedName>
</protein>
<dbReference type="EMBL" id="LR031576">
    <property type="protein sequence ID" value="VDD13987.1"/>
    <property type="molecule type" value="Genomic_DNA"/>
</dbReference>
<evidence type="ECO:0000313" key="1">
    <source>
        <dbReference type="EMBL" id="VDD13987.1"/>
    </source>
</evidence>
<proteinExistence type="predicted"/>
<accession>A0A3P6C609</accession>
<sequence length="36" mass="4285">MKLSRNEGISTLVGDLRLSLAEWWCQDEVGSWVYWR</sequence>
<reference evidence="1" key="1">
    <citation type="submission" date="2018-11" db="EMBL/GenBank/DDBJ databases">
        <authorList>
            <consortium name="Genoscope - CEA"/>
            <person name="William W."/>
        </authorList>
    </citation>
    <scope>NUCLEOTIDE SEQUENCE</scope>
</reference>
<dbReference type="AlphaFoldDB" id="A0A3P6C609"/>
<organism evidence="1">
    <name type="scientific">Brassica campestris</name>
    <name type="common">Field mustard</name>
    <dbReference type="NCBI Taxonomy" id="3711"/>
    <lineage>
        <taxon>Eukaryota</taxon>
        <taxon>Viridiplantae</taxon>
        <taxon>Streptophyta</taxon>
        <taxon>Embryophyta</taxon>
        <taxon>Tracheophyta</taxon>
        <taxon>Spermatophyta</taxon>
        <taxon>Magnoliopsida</taxon>
        <taxon>eudicotyledons</taxon>
        <taxon>Gunneridae</taxon>
        <taxon>Pentapetalae</taxon>
        <taxon>rosids</taxon>
        <taxon>malvids</taxon>
        <taxon>Brassicales</taxon>
        <taxon>Brassicaceae</taxon>
        <taxon>Brassiceae</taxon>
        <taxon>Brassica</taxon>
    </lineage>
</organism>
<name>A0A3P6C609_BRACM</name>
<gene>
    <name evidence="1" type="ORF">BRAA04T17735Z</name>
</gene>